<evidence type="ECO:0000256" key="3">
    <source>
        <dbReference type="ARBA" id="ARBA00013109"/>
    </source>
</evidence>
<protein>
    <recommendedName>
        <fullName evidence="7 9">Uroporphyrinogen-III synthase</fullName>
        <ecNumber evidence="3 9">4.2.1.75</ecNumber>
    </recommendedName>
</protein>
<comment type="pathway">
    <text evidence="1 9">Porphyrin-containing compound metabolism; protoporphyrin-IX biosynthesis; coproporphyrinogen-III from 5-aminolevulinate: step 3/4.</text>
</comment>
<dbReference type="Pfam" id="PF02602">
    <property type="entry name" value="HEM4"/>
    <property type="match status" value="1"/>
</dbReference>
<comment type="similarity">
    <text evidence="2 9">Belongs to the uroporphyrinogen-III synthase family.</text>
</comment>
<evidence type="ECO:0000256" key="9">
    <source>
        <dbReference type="RuleBase" id="RU366031"/>
    </source>
</evidence>
<dbReference type="RefSeq" id="WP_201690123.1">
    <property type="nucleotide sequence ID" value="NZ_JAEQND010000007.1"/>
</dbReference>
<reference evidence="11 12" key="1">
    <citation type="journal article" date="2017" name="Int. J. Syst. Evol. Microbiol.">
        <title>Ramlibacter alkalitolerans sp. nov., alkali-tolerant bacterium isolated from soil of ginseng.</title>
        <authorList>
            <person name="Lee D.H."/>
            <person name="Cha C.J."/>
        </authorList>
    </citation>
    <scope>NUCLEOTIDE SEQUENCE [LARGE SCALE GENOMIC DNA]</scope>
    <source>
        <strain evidence="11 12">KACC 19305</strain>
    </source>
</reference>
<proteinExistence type="inferred from homology"/>
<dbReference type="InterPro" id="IPR039793">
    <property type="entry name" value="UROS/Hem4"/>
</dbReference>
<keyword evidence="4 9" id="KW-0456">Lyase</keyword>
<dbReference type="SUPFAM" id="SSF69618">
    <property type="entry name" value="HemD-like"/>
    <property type="match status" value="1"/>
</dbReference>
<evidence type="ECO:0000256" key="5">
    <source>
        <dbReference type="ARBA" id="ARBA00023244"/>
    </source>
</evidence>
<name>A0ABS1JPC9_9BURK</name>
<dbReference type="InterPro" id="IPR003754">
    <property type="entry name" value="4pyrrol_synth_uPrphyn_synth"/>
</dbReference>
<dbReference type="CDD" id="cd06578">
    <property type="entry name" value="HemD"/>
    <property type="match status" value="1"/>
</dbReference>
<dbReference type="Proteomes" id="UP000622707">
    <property type="component" value="Unassembled WGS sequence"/>
</dbReference>
<evidence type="ECO:0000259" key="10">
    <source>
        <dbReference type="Pfam" id="PF02602"/>
    </source>
</evidence>
<comment type="function">
    <text evidence="6 9">Catalyzes cyclization of the linear tetrapyrrole, hydroxymethylbilane, to the macrocyclic uroporphyrinogen III.</text>
</comment>
<evidence type="ECO:0000256" key="6">
    <source>
        <dbReference type="ARBA" id="ARBA00037589"/>
    </source>
</evidence>
<dbReference type="Gene3D" id="3.40.50.10090">
    <property type="match status" value="2"/>
</dbReference>
<evidence type="ECO:0000313" key="12">
    <source>
        <dbReference type="Proteomes" id="UP000622707"/>
    </source>
</evidence>
<organism evidence="11 12">
    <name type="scientific">Ramlibacter alkalitolerans</name>
    <dbReference type="NCBI Taxonomy" id="2039631"/>
    <lineage>
        <taxon>Bacteria</taxon>
        <taxon>Pseudomonadati</taxon>
        <taxon>Pseudomonadota</taxon>
        <taxon>Betaproteobacteria</taxon>
        <taxon>Burkholderiales</taxon>
        <taxon>Comamonadaceae</taxon>
        <taxon>Ramlibacter</taxon>
    </lineage>
</organism>
<evidence type="ECO:0000256" key="4">
    <source>
        <dbReference type="ARBA" id="ARBA00023239"/>
    </source>
</evidence>
<gene>
    <name evidence="11" type="ORF">JI746_13440</name>
</gene>
<evidence type="ECO:0000256" key="1">
    <source>
        <dbReference type="ARBA" id="ARBA00004772"/>
    </source>
</evidence>
<dbReference type="EC" id="4.2.1.75" evidence="3 9"/>
<dbReference type="PANTHER" id="PTHR38042">
    <property type="entry name" value="UROPORPHYRINOGEN-III SYNTHASE, CHLOROPLASTIC"/>
    <property type="match status" value="1"/>
</dbReference>
<keyword evidence="12" id="KW-1185">Reference proteome</keyword>
<feature type="domain" description="Tetrapyrrole biosynthesis uroporphyrinogen III synthase" evidence="10">
    <location>
        <begin position="14"/>
        <end position="241"/>
    </location>
</feature>
<comment type="catalytic activity">
    <reaction evidence="8 9">
        <text>hydroxymethylbilane = uroporphyrinogen III + H2O</text>
        <dbReference type="Rhea" id="RHEA:18965"/>
        <dbReference type="ChEBI" id="CHEBI:15377"/>
        <dbReference type="ChEBI" id="CHEBI:57308"/>
        <dbReference type="ChEBI" id="CHEBI:57845"/>
        <dbReference type="EC" id="4.2.1.75"/>
    </reaction>
</comment>
<sequence>MRVVLTRPRQEAERWAARLHARGHEALVLPLLAIVAPQDLQPLRAAAAALARYAAVMFVSANAVQGLLAVAPAFEGPRAWAPGLATRDALRGAGVPAERIDTPAADAEQFDSESLWREVGGQLQPGDRLLLVRGGDSEGRSQGRDWLAQQLAARGVAVDTVVAYLRQCPSWSEEEQGCARRAAGDGSPWLFSSSEAVGNLATLLPGQSWAGARAIATHPRIAQAVRALGFGTVRESRPAFDEVVASIELLG</sequence>
<evidence type="ECO:0000256" key="2">
    <source>
        <dbReference type="ARBA" id="ARBA00008133"/>
    </source>
</evidence>
<evidence type="ECO:0000313" key="11">
    <source>
        <dbReference type="EMBL" id="MBL0426113.1"/>
    </source>
</evidence>
<dbReference type="PANTHER" id="PTHR38042:SF1">
    <property type="entry name" value="UROPORPHYRINOGEN-III SYNTHASE, CHLOROPLASTIC"/>
    <property type="match status" value="1"/>
</dbReference>
<evidence type="ECO:0000256" key="8">
    <source>
        <dbReference type="ARBA" id="ARBA00048617"/>
    </source>
</evidence>
<dbReference type="EMBL" id="JAEQND010000007">
    <property type="protein sequence ID" value="MBL0426113.1"/>
    <property type="molecule type" value="Genomic_DNA"/>
</dbReference>
<accession>A0ABS1JPC9</accession>
<evidence type="ECO:0000256" key="7">
    <source>
        <dbReference type="ARBA" id="ARBA00040167"/>
    </source>
</evidence>
<dbReference type="InterPro" id="IPR036108">
    <property type="entry name" value="4pyrrol_syn_uPrphyn_synt_sf"/>
</dbReference>
<keyword evidence="5 9" id="KW-0627">Porphyrin biosynthesis</keyword>
<comment type="caution">
    <text evidence="11">The sequence shown here is derived from an EMBL/GenBank/DDBJ whole genome shotgun (WGS) entry which is preliminary data.</text>
</comment>